<dbReference type="GO" id="GO:0000160">
    <property type="term" value="P:phosphorelay signal transduction system"/>
    <property type="evidence" value="ECO:0007669"/>
    <property type="project" value="UniProtKB-KW"/>
</dbReference>
<dbReference type="GO" id="GO:0016020">
    <property type="term" value="C:membrane"/>
    <property type="evidence" value="ECO:0007669"/>
    <property type="project" value="UniProtKB-SubCell"/>
</dbReference>
<dbReference type="STRING" id="1792290.MSP8886_00008"/>
<keyword evidence="8" id="KW-1133">Transmembrane helix</keyword>
<dbReference type="SUPFAM" id="SSF55785">
    <property type="entry name" value="PYP-like sensor domain (PAS domain)"/>
    <property type="match status" value="1"/>
</dbReference>
<dbReference type="AlphaFoldDB" id="A0A1A8SZE1"/>
<evidence type="ECO:0000256" key="5">
    <source>
        <dbReference type="ARBA" id="ARBA00022777"/>
    </source>
</evidence>
<dbReference type="Proteomes" id="UP000092544">
    <property type="component" value="Unassembled WGS sequence"/>
</dbReference>
<dbReference type="EMBL" id="FLOB01000001">
    <property type="protein sequence ID" value="SBS24556.1"/>
    <property type="molecule type" value="Genomic_DNA"/>
</dbReference>
<evidence type="ECO:0000256" key="2">
    <source>
        <dbReference type="ARBA" id="ARBA00022553"/>
    </source>
</evidence>
<keyword evidence="6" id="KW-0067">ATP-binding</keyword>
<keyword evidence="8" id="KW-0812">Transmembrane</keyword>
<dbReference type="InterPro" id="IPR043056">
    <property type="entry name" value="LuxQ-periplasm_N"/>
</dbReference>
<dbReference type="GO" id="GO:0005524">
    <property type="term" value="F:ATP binding"/>
    <property type="evidence" value="ECO:0007669"/>
    <property type="project" value="UniProtKB-KW"/>
</dbReference>
<keyword evidence="4" id="KW-0547">Nucleotide-binding</keyword>
<feature type="transmembrane region" description="Helical" evidence="8">
    <location>
        <begin position="256"/>
        <end position="275"/>
    </location>
</feature>
<evidence type="ECO:0000256" key="1">
    <source>
        <dbReference type="ARBA" id="ARBA00004370"/>
    </source>
</evidence>
<gene>
    <name evidence="9" type="ORF">MSP8886_00008</name>
</gene>
<name>A0A1A8SZE1_9GAMM</name>
<keyword evidence="8" id="KW-0472">Membrane</keyword>
<evidence type="ECO:0000256" key="7">
    <source>
        <dbReference type="ARBA" id="ARBA00023012"/>
    </source>
</evidence>
<evidence type="ECO:0000256" key="4">
    <source>
        <dbReference type="ARBA" id="ARBA00022741"/>
    </source>
</evidence>
<accession>A0A1A8SZE1</accession>
<keyword evidence="5" id="KW-0418">Kinase</keyword>
<dbReference type="InterPro" id="IPR035965">
    <property type="entry name" value="PAS-like_dom_sf"/>
</dbReference>
<dbReference type="OrthoDB" id="6092364at2"/>
<evidence type="ECO:0000256" key="6">
    <source>
        <dbReference type="ARBA" id="ARBA00022840"/>
    </source>
</evidence>
<keyword evidence="7" id="KW-0902">Two-component regulatory system</keyword>
<dbReference type="SUPFAM" id="SSF103190">
    <property type="entry name" value="Sensory domain-like"/>
    <property type="match status" value="1"/>
</dbReference>
<protein>
    <submittedName>
        <fullName evidence="9">Uncharacterized protein</fullName>
    </submittedName>
</protein>
<sequence>MVNATMSLERRAFYRILALFLFAFAVASAASFIAFDAREKNELQSSLVLKKQIVEETFESYLSRAEHEMNFISQDLLLGNYVPSKALDMLFGHHDLLFFGGLDFFYIDWENRPPAVDPRARLYTKDDIAPLLRQGKINRWVKVTSKDGAIFLLYKKKLVGKGGVNVGYLYGFVSLNENLTLASKLLDAAKVDMVLIKDASTGAILLKEKRNSLDVSDNSVQFTSAFSSSVYDSHFELEVVSKSVISFRSLYHWGQFVFWLFIGLTILFALLAMLVRRLVFSPLAFVVGRTSEEFLPFSELQPLQAQGDQYRQFLQAKERRFQLLLDSTNNAVIFCNEVACVDAMNKEAKRLFPNNHHSRSVFDFTPISVHQAIQDALKGEVGVSFELTLPHLNVIYHWCAYSFTNENGFRSLLLVGRDMTNEKRLSWQLEQLRPSTLQLHRHIDIEVLLKELSLLSRWPDNISSQYFRGWLATLLELLDDLKSEEAQIEDLPIGELLARESEWLTSRLGVAPYDVRIDCPVGVGSMVVSCDINLRNLLRVLLVLVTSNDASERQLSLRSDVELEMVVISEAELRPFWHWMINALLQPLAGRQRQLRNNAFKVELPLAIKGTEPGNEKESFTVAWVWNDYLETERIKDSLERLGGQVESYSSTDAFFMQASSVTLFDVVIIGSDHDVQAPLHMIKALKGQQDREELPIIWLSTQSNDLLEYGVLGLSGCVFDYCLQKVIANARQYEGIIPMHMGGRKRAWIVVGGSRVAKAIWYTELERLSISSQWLAGLEEFEAIFPYHSDAVVVLLEPQLKGLLTSVGQRFPSIRFYAVQNWPDMVDNVHFYEMQLPYTGEQICALRDYVQSTTDLGAENE</sequence>
<evidence type="ECO:0000313" key="10">
    <source>
        <dbReference type="Proteomes" id="UP000092544"/>
    </source>
</evidence>
<proteinExistence type="predicted"/>
<evidence type="ECO:0000256" key="3">
    <source>
        <dbReference type="ARBA" id="ARBA00022679"/>
    </source>
</evidence>
<organism evidence="9 10">
    <name type="scientific">Marinomonas spartinae</name>
    <dbReference type="NCBI Taxonomy" id="1792290"/>
    <lineage>
        <taxon>Bacteria</taxon>
        <taxon>Pseudomonadati</taxon>
        <taxon>Pseudomonadota</taxon>
        <taxon>Gammaproteobacteria</taxon>
        <taxon>Oceanospirillales</taxon>
        <taxon>Oceanospirillaceae</taxon>
        <taxon>Marinomonas</taxon>
    </lineage>
</organism>
<evidence type="ECO:0000313" key="9">
    <source>
        <dbReference type="EMBL" id="SBS24556.1"/>
    </source>
</evidence>
<dbReference type="RefSeq" id="WP_067011471.1">
    <property type="nucleotide sequence ID" value="NZ_FLOB01000001.1"/>
</dbReference>
<keyword evidence="3" id="KW-0808">Transferase</keyword>
<reference evidence="9 10" key="1">
    <citation type="submission" date="2016-06" db="EMBL/GenBank/DDBJ databases">
        <authorList>
            <person name="Kjaerup R.B."/>
            <person name="Dalgaard T.S."/>
            <person name="Juul-Madsen H.R."/>
        </authorList>
    </citation>
    <scope>NUCLEOTIDE SEQUENCE [LARGE SCALE GENOMIC DNA]</scope>
    <source>
        <strain evidence="9 10">CECT 8886</strain>
    </source>
</reference>
<dbReference type="InterPro" id="IPR029151">
    <property type="entry name" value="Sensor-like_sf"/>
</dbReference>
<keyword evidence="10" id="KW-1185">Reference proteome</keyword>
<evidence type="ECO:0000256" key="8">
    <source>
        <dbReference type="SAM" id="Phobius"/>
    </source>
</evidence>
<dbReference type="Gene3D" id="3.30.450.20">
    <property type="entry name" value="PAS domain"/>
    <property type="match status" value="1"/>
</dbReference>
<dbReference type="Gene3D" id="3.30.450.220">
    <property type="entry name" value="LuxQ periplasmic domain, N-terminal subdomain"/>
    <property type="match status" value="1"/>
</dbReference>
<keyword evidence="2" id="KW-0597">Phosphoprotein</keyword>
<dbReference type="GO" id="GO:0016301">
    <property type="term" value="F:kinase activity"/>
    <property type="evidence" value="ECO:0007669"/>
    <property type="project" value="UniProtKB-KW"/>
</dbReference>
<comment type="subcellular location">
    <subcellularLocation>
        <location evidence="1">Membrane</location>
    </subcellularLocation>
</comment>